<evidence type="ECO:0000256" key="4">
    <source>
        <dbReference type="ARBA" id="ARBA00023136"/>
    </source>
</evidence>
<feature type="transmembrane region" description="Helical" evidence="6">
    <location>
        <begin position="68"/>
        <end position="86"/>
    </location>
</feature>
<name>A0A0F7UUD1_TOXGV</name>
<feature type="transmembrane region" description="Helical" evidence="6">
    <location>
        <begin position="616"/>
        <end position="644"/>
    </location>
</feature>
<dbReference type="GO" id="GO:0016567">
    <property type="term" value="P:protein ubiquitination"/>
    <property type="evidence" value="ECO:0007669"/>
    <property type="project" value="TreeGrafter"/>
</dbReference>
<dbReference type="GO" id="GO:0016020">
    <property type="term" value="C:membrane"/>
    <property type="evidence" value="ECO:0007669"/>
    <property type="project" value="UniProtKB-SubCell"/>
</dbReference>
<proteinExistence type="predicted"/>
<dbReference type="PANTHER" id="PTHR14255:SF3">
    <property type="entry name" value="SULFITE EXPORTER TAUE_SAFE FAMILY PROTEIN 5-RELATED"/>
    <property type="match status" value="1"/>
</dbReference>
<feature type="transmembrane region" description="Helical" evidence="6">
    <location>
        <begin position="376"/>
        <end position="395"/>
    </location>
</feature>
<comment type="subcellular location">
    <subcellularLocation>
        <location evidence="1">Membrane</location>
        <topology evidence="1">Multi-pass membrane protein</topology>
    </subcellularLocation>
</comment>
<evidence type="ECO:0000256" key="2">
    <source>
        <dbReference type="ARBA" id="ARBA00022692"/>
    </source>
</evidence>
<evidence type="ECO:0000256" key="6">
    <source>
        <dbReference type="SAM" id="Phobius"/>
    </source>
</evidence>
<feature type="transmembrane region" description="Helical" evidence="6">
    <location>
        <begin position="276"/>
        <end position="304"/>
    </location>
</feature>
<gene>
    <name evidence="7" type="ORF">BN1205_086980</name>
</gene>
<dbReference type="GO" id="GO:0031464">
    <property type="term" value="C:Cul4A-RING E3 ubiquitin ligase complex"/>
    <property type="evidence" value="ECO:0007669"/>
    <property type="project" value="TreeGrafter"/>
</dbReference>
<dbReference type="AlphaFoldDB" id="A0A0F7UUD1"/>
<evidence type="ECO:0000256" key="1">
    <source>
        <dbReference type="ARBA" id="ARBA00004141"/>
    </source>
</evidence>
<organism evidence="7">
    <name type="scientific">Toxoplasma gondii (strain ATCC 50861 / VEG)</name>
    <dbReference type="NCBI Taxonomy" id="432359"/>
    <lineage>
        <taxon>Eukaryota</taxon>
        <taxon>Sar</taxon>
        <taxon>Alveolata</taxon>
        <taxon>Apicomplexa</taxon>
        <taxon>Conoidasida</taxon>
        <taxon>Coccidia</taxon>
        <taxon>Eucoccidiorida</taxon>
        <taxon>Eimeriorina</taxon>
        <taxon>Sarcocystidae</taxon>
        <taxon>Toxoplasma</taxon>
    </lineage>
</organism>
<feature type="transmembrane region" description="Helical" evidence="6">
    <location>
        <begin position="525"/>
        <end position="544"/>
    </location>
</feature>
<feature type="compositionally biased region" description="Polar residues" evidence="5">
    <location>
        <begin position="408"/>
        <end position="421"/>
    </location>
</feature>
<feature type="compositionally biased region" description="Basic and acidic residues" evidence="5">
    <location>
        <begin position="446"/>
        <end position="469"/>
    </location>
</feature>
<dbReference type="InterPro" id="IPR002781">
    <property type="entry name" value="TM_pro_TauE-like"/>
</dbReference>
<feature type="transmembrane region" description="Helical" evidence="6">
    <location>
        <begin position="34"/>
        <end position="56"/>
    </location>
</feature>
<dbReference type="Pfam" id="PF01925">
    <property type="entry name" value="TauE"/>
    <property type="match status" value="1"/>
</dbReference>
<evidence type="ECO:0000256" key="3">
    <source>
        <dbReference type="ARBA" id="ARBA00022989"/>
    </source>
</evidence>
<keyword evidence="2 6" id="KW-0812">Transmembrane</keyword>
<keyword evidence="3 6" id="KW-1133">Transmembrane helix</keyword>
<feature type="region of interest" description="Disordered" evidence="5">
    <location>
        <begin position="405"/>
        <end position="469"/>
    </location>
</feature>
<evidence type="ECO:0000256" key="5">
    <source>
        <dbReference type="SAM" id="MobiDB-lite"/>
    </source>
</evidence>
<protein>
    <submittedName>
        <fullName evidence="7">Putative transmembrane protein</fullName>
    </submittedName>
</protein>
<keyword evidence="4 6" id="KW-0472">Membrane</keyword>
<feature type="transmembrane region" description="Helical" evidence="6">
    <location>
        <begin position="564"/>
        <end position="585"/>
    </location>
</feature>
<dbReference type="EMBL" id="LN714494">
    <property type="protein sequence ID" value="CEL72707.1"/>
    <property type="molecule type" value="Genomic_DNA"/>
</dbReference>
<evidence type="ECO:0000313" key="7">
    <source>
        <dbReference type="EMBL" id="CEL72707.1"/>
    </source>
</evidence>
<reference evidence="7" key="1">
    <citation type="journal article" date="2015" name="PLoS ONE">
        <title>Comprehensive Evaluation of Toxoplasma gondii VEG and Neospora caninum LIV Genomes with Tachyzoite Stage Transcriptome and Proteome Defines Novel Transcript Features.</title>
        <authorList>
            <person name="Ramaprasad A."/>
            <person name="Mourier T."/>
            <person name="Naeem R."/>
            <person name="Malas T.B."/>
            <person name="Moussa E."/>
            <person name="Panigrahi A."/>
            <person name="Vermont S.J."/>
            <person name="Otto T.D."/>
            <person name="Wastling J."/>
            <person name="Pain A."/>
        </authorList>
    </citation>
    <scope>NUCLEOTIDE SEQUENCE</scope>
    <source>
        <strain evidence="7">VEG</strain>
    </source>
</reference>
<feature type="transmembrane region" description="Helical" evidence="6">
    <location>
        <begin position="664"/>
        <end position="686"/>
    </location>
</feature>
<sequence>MQATTHCSASTAQRLAQKRRDVGAFGACRLPSRFGGVLLITLVPVVCSAAVSAVLLTDFAYSFFSPQWWLLISYFGVLQEGTALALTNSDVTERRRTHESEPPNIVNFLRHSNRSCVVQSVPPIFVEASQATQDGDSSTNEITSAVDLTWLPHLHTSLRQTGFLYVNALSGSAPVGAREFASIPEADANVSSWPRRIHFQYWAGTHRVRASSDQRPYQLLIDVTRQQKTPGNAGDFERSVVASDSLLFPKTGAPVRQLGSLVDEERTLSDLNNGPAIVCVILIAVVGAVSVTAGTGGGAIFVPLMQLLMRFNTFEATATSQCLMTGSSLAGLILNFIRRNPVVDMPLIDMDMVLLLGPMQMCGSSIGVIVNRVLPAWLIIVLLVVCLLYETIRLMRRLCDQPKRARNETQLTAAEHTQQTRGRLGMAVPVEDQQSAGEMGVTTRKAAGDEEKKQDGNETQKEQKTSGIREDDVCENQEVLVSSEDDHVIHKEERDTQAAALDSDDRRRRKTEFETIKYLWERHELTKWSILLTIWTINLTITFIKGGKRSTVHVVPFCSVSYWIIYVVGCLFLATASLLWGYKLLKRHKKRLRLHQLCYSSIEFTPDNVQFLLAQAFFAGMLGAIVGIGGGLILGPALLLKGVVPSVSSSLTSCLIRKHKLERLLVVLMASIMCCSIGCSIVAGTVDGIKGPKSRQEFKLPCDR</sequence>
<accession>A0A0F7UUD1</accession>
<dbReference type="PANTHER" id="PTHR14255">
    <property type="entry name" value="CEREBLON"/>
    <property type="match status" value="1"/>
</dbReference>